<dbReference type="Gene3D" id="3.30.420.40">
    <property type="match status" value="2"/>
</dbReference>
<name>A0ABY4N2N8_9MICO</name>
<dbReference type="PROSITE" id="PS01125">
    <property type="entry name" value="ROK"/>
    <property type="match status" value="1"/>
</dbReference>
<dbReference type="SUPFAM" id="SSF53067">
    <property type="entry name" value="Actin-like ATPase domain"/>
    <property type="match status" value="1"/>
</dbReference>
<dbReference type="Proteomes" id="UP001055868">
    <property type="component" value="Chromosome"/>
</dbReference>
<comment type="similarity">
    <text evidence="1">Belongs to the ROK (NagC/XylR) family.</text>
</comment>
<dbReference type="InterPro" id="IPR043129">
    <property type="entry name" value="ATPase_NBD"/>
</dbReference>
<dbReference type="InterPro" id="IPR036388">
    <property type="entry name" value="WH-like_DNA-bd_sf"/>
</dbReference>
<dbReference type="Pfam" id="PF00480">
    <property type="entry name" value="ROK"/>
    <property type="match status" value="1"/>
</dbReference>
<feature type="domain" description="HTH marR-type" evidence="2">
    <location>
        <begin position="14"/>
        <end position="59"/>
    </location>
</feature>
<accession>A0ABY4N2N8</accession>
<proteinExistence type="inferred from homology"/>
<gene>
    <name evidence="3" type="ORF">M4486_14465</name>
</gene>
<dbReference type="InterPro" id="IPR000600">
    <property type="entry name" value="ROK"/>
</dbReference>
<organism evidence="3 4">
    <name type="scientific">Brachybacterium kimchii</name>
    <dbReference type="NCBI Taxonomy" id="2942909"/>
    <lineage>
        <taxon>Bacteria</taxon>
        <taxon>Bacillati</taxon>
        <taxon>Actinomycetota</taxon>
        <taxon>Actinomycetes</taxon>
        <taxon>Micrococcales</taxon>
        <taxon>Dermabacteraceae</taxon>
        <taxon>Brachybacterium</taxon>
    </lineage>
</organism>
<dbReference type="EMBL" id="CP097218">
    <property type="protein sequence ID" value="UQN28817.1"/>
    <property type="molecule type" value="Genomic_DNA"/>
</dbReference>
<dbReference type="SUPFAM" id="SSF46785">
    <property type="entry name" value="Winged helix' DNA-binding domain"/>
    <property type="match status" value="1"/>
</dbReference>
<dbReference type="InterPro" id="IPR000835">
    <property type="entry name" value="HTH_MarR-typ"/>
</dbReference>
<evidence type="ECO:0000256" key="1">
    <source>
        <dbReference type="ARBA" id="ARBA00006479"/>
    </source>
</evidence>
<evidence type="ECO:0000259" key="2">
    <source>
        <dbReference type="Pfam" id="PF12802"/>
    </source>
</evidence>
<dbReference type="InterPro" id="IPR049874">
    <property type="entry name" value="ROK_cs"/>
</dbReference>
<dbReference type="Pfam" id="PF12802">
    <property type="entry name" value="MarR_2"/>
    <property type="match status" value="1"/>
</dbReference>
<dbReference type="RefSeq" id="WP_249477934.1">
    <property type="nucleotide sequence ID" value="NZ_CP097218.1"/>
</dbReference>
<evidence type="ECO:0000313" key="4">
    <source>
        <dbReference type="Proteomes" id="UP001055868"/>
    </source>
</evidence>
<reference evidence="3" key="1">
    <citation type="submission" date="2022-05" db="EMBL/GenBank/DDBJ databases">
        <title>Genomic analysis of Brachybacterium sp. CBA3104.</title>
        <authorList>
            <person name="Roh S.W."/>
            <person name="Kim Y.B."/>
            <person name="Kim Y."/>
        </authorList>
    </citation>
    <scope>NUCLEOTIDE SEQUENCE</scope>
    <source>
        <strain evidence="3">CBA3104</strain>
    </source>
</reference>
<evidence type="ECO:0000313" key="3">
    <source>
        <dbReference type="EMBL" id="UQN28817.1"/>
    </source>
</evidence>
<dbReference type="PANTHER" id="PTHR18964">
    <property type="entry name" value="ROK (REPRESSOR, ORF, KINASE) FAMILY"/>
    <property type="match status" value="1"/>
</dbReference>
<dbReference type="InterPro" id="IPR036390">
    <property type="entry name" value="WH_DNA-bd_sf"/>
</dbReference>
<protein>
    <submittedName>
        <fullName evidence="3">ROK family transcriptional regulator</fullName>
    </submittedName>
</protein>
<dbReference type="PANTHER" id="PTHR18964:SF149">
    <property type="entry name" value="BIFUNCTIONAL UDP-N-ACETYLGLUCOSAMINE 2-EPIMERASE_N-ACETYLMANNOSAMINE KINASE"/>
    <property type="match status" value="1"/>
</dbReference>
<dbReference type="Gene3D" id="1.10.10.10">
    <property type="entry name" value="Winged helix-like DNA-binding domain superfamily/Winged helix DNA-binding domain"/>
    <property type="match status" value="1"/>
</dbReference>
<sequence length="430" mass="44676">MRGSSMPDIGAKNELVVLDAIRSAPEGSSQSEVVRRSGLSRQAVSLITRRLMERGLVETDGTLSAGRGKPRTVLRVVPSSLLAAGVHLDPTGITLVIVDLGANVVAEKALGPPGSDPDAGVARIAAGLEELLATMYEDGWRTPGGQSAREALLGIGVAAPGGLDWRRGVLVDPPWMPDWWDTPLVEMLSRATGRTALLDKDTNAALAAEIWAGERLSEQTLLYVYVSVGVGSAVSSAGRVQRGSTTQAGEIGHLPTGLDGPVCGCGRRACLSTFTDVHAMLHRIDAAKSAADGSAGNSDWREAAGAAAEIDVDELSSASLEADGERLDALLAAATSGDRLAARIAQEHGTALGEALRTLIGIHDPHRVIIGGPYWRALEPFAMPQVLERALQGSGGRRGVTISSSAFGDDVGAIGAATLYLGRELSPTVR</sequence>
<keyword evidence="4" id="KW-1185">Reference proteome</keyword>